<dbReference type="PRINTS" id="PR00625">
    <property type="entry name" value="JDOMAIN"/>
</dbReference>
<dbReference type="PANTHER" id="PTHR44360:SF1">
    <property type="entry name" value="DNAJ HOMOLOG SUBFAMILY B MEMBER 9"/>
    <property type="match status" value="1"/>
</dbReference>
<reference evidence="4 5" key="1">
    <citation type="submission" date="2018-12" db="EMBL/GenBank/DDBJ databases">
        <authorList>
            <person name="Tiukova I."/>
            <person name="Dainat J."/>
        </authorList>
    </citation>
    <scope>NUCLEOTIDE SEQUENCE [LARGE SCALE GENOMIC DNA]</scope>
</reference>
<sequence>MSSAVDHYKVLGINPGASSTDIKKAFRKLALRYHPDKNKTKEAEERFKAINDSYNILSDPQRKATYDNTRMYSNGYMGTTGPRYSFYTETASQAAGRQYDRARKQYEEFKRRQEQEQRAREAAERSRQQRRENDAWERVFRGKQRRRYGDDWDGYGNRFHYNMFDEFDPMEDFLFGEGGMGDERRNEAREERRAAEQRAAEQKAAERKAAEQRAQQRAQQRARQAAERAAQDKLQKEDPKPNLKSTNNGDWSKSASSYSFKVGEKTYTGPTPDIKVPAQEEEKAGGGEAQGGEQHSPDPQPSSTSQPSTSNPSPDSQRTSPSPTQIPIENPFVAPEFEFDPSFSNSNGTEDDPIILDDGTEDDPIFVDESTSKDKFIPKTEPGLSTPRSPRKGPRLFKISKQRVWKAPGTSVPVSGKSAARNDLEMQDDSEGDSESEVSTTASPKRAHTSDSPGYEGASENAASPFHINVENVPPFTQSNGDFNMDSMQESLKAEEEPTKRAKRPFNHTADTYGDVEYMNVDPESEPKKTPTVNRDSSDIPIHEAVNGSLPRRKASPALSAKDLGFDDFTIERLMSIASASRVPMGASPDRGYVERTEKLNGEMIGYFRNRNSLNVKYIDRITSSSRNMKLYREGLEMDKRVREMWGELTERAS</sequence>
<evidence type="ECO:0000256" key="1">
    <source>
        <dbReference type="ARBA" id="ARBA00023186"/>
    </source>
</evidence>
<dbReference type="InterPro" id="IPR018253">
    <property type="entry name" value="DnaJ_domain_CS"/>
</dbReference>
<keyword evidence="5" id="KW-1185">Reference proteome</keyword>
<dbReference type="STRING" id="13370.A0A448YSS6"/>
<dbReference type="InParanoid" id="A0A448YSS6"/>
<dbReference type="OrthoDB" id="1507364at2759"/>
<dbReference type="Gene3D" id="1.10.287.110">
    <property type="entry name" value="DnaJ domain"/>
    <property type="match status" value="1"/>
</dbReference>
<dbReference type="GO" id="GO:0051787">
    <property type="term" value="F:misfolded protein binding"/>
    <property type="evidence" value="ECO:0007669"/>
    <property type="project" value="TreeGrafter"/>
</dbReference>
<feature type="compositionally biased region" description="Basic and acidic residues" evidence="2">
    <location>
        <begin position="181"/>
        <end position="211"/>
    </location>
</feature>
<dbReference type="PROSITE" id="PS50076">
    <property type="entry name" value="DNAJ_2"/>
    <property type="match status" value="1"/>
</dbReference>
<gene>
    <name evidence="4" type="ORF">BRENAR_LOCUS4684</name>
</gene>
<evidence type="ECO:0000256" key="2">
    <source>
        <dbReference type="SAM" id="MobiDB-lite"/>
    </source>
</evidence>
<feature type="region of interest" description="Disordered" evidence="2">
    <location>
        <begin position="110"/>
        <end position="133"/>
    </location>
</feature>
<feature type="compositionally biased region" description="Polar residues" evidence="2">
    <location>
        <begin position="317"/>
        <end position="327"/>
    </location>
</feature>
<dbReference type="Pfam" id="PF00226">
    <property type="entry name" value="DnaJ"/>
    <property type="match status" value="1"/>
</dbReference>
<dbReference type="PANTHER" id="PTHR44360">
    <property type="entry name" value="DNAJ HOMOLOG SUBFAMILY B MEMBER 9"/>
    <property type="match status" value="1"/>
</dbReference>
<feature type="compositionally biased region" description="Low complexity" evidence="2">
    <location>
        <begin position="212"/>
        <end position="223"/>
    </location>
</feature>
<feature type="region of interest" description="Disordered" evidence="2">
    <location>
        <begin position="519"/>
        <end position="539"/>
    </location>
</feature>
<dbReference type="InterPro" id="IPR051948">
    <property type="entry name" value="Hsp70_co-chaperone_J-domain"/>
</dbReference>
<accession>A0A448YSS6</accession>
<dbReference type="Proteomes" id="UP000290900">
    <property type="component" value="Unassembled WGS sequence"/>
</dbReference>
<feature type="region of interest" description="Disordered" evidence="2">
    <location>
        <begin position="175"/>
        <end position="507"/>
    </location>
</feature>
<feature type="compositionally biased region" description="Basic and acidic residues" evidence="2">
    <location>
        <begin position="224"/>
        <end position="241"/>
    </location>
</feature>
<feature type="domain" description="J" evidence="3">
    <location>
        <begin position="6"/>
        <end position="70"/>
    </location>
</feature>
<feature type="compositionally biased region" description="Low complexity" evidence="2">
    <location>
        <begin position="301"/>
        <end position="316"/>
    </location>
</feature>
<dbReference type="InterPro" id="IPR036869">
    <property type="entry name" value="J_dom_sf"/>
</dbReference>
<evidence type="ECO:0000313" key="5">
    <source>
        <dbReference type="Proteomes" id="UP000290900"/>
    </source>
</evidence>
<dbReference type="InterPro" id="IPR001623">
    <property type="entry name" value="DnaJ_domain"/>
</dbReference>
<organism evidence="4 5">
    <name type="scientific">Brettanomyces naardenensis</name>
    <name type="common">Yeast</name>
    <dbReference type="NCBI Taxonomy" id="13370"/>
    <lineage>
        <taxon>Eukaryota</taxon>
        <taxon>Fungi</taxon>
        <taxon>Dikarya</taxon>
        <taxon>Ascomycota</taxon>
        <taxon>Saccharomycotina</taxon>
        <taxon>Pichiomycetes</taxon>
        <taxon>Pichiales</taxon>
        <taxon>Pichiaceae</taxon>
        <taxon>Brettanomyces</taxon>
    </lineage>
</organism>
<dbReference type="SUPFAM" id="SSF46565">
    <property type="entry name" value="Chaperone J-domain"/>
    <property type="match status" value="1"/>
</dbReference>
<feature type="compositionally biased region" description="Acidic residues" evidence="2">
    <location>
        <begin position="425"/>
        <end position="436"/>
    </location>
</feature>
<feature type="compositionally biased region" description="Acidic residues" evidence="2">
    <location>
        <begin position="349"/>
        <end position="366"/>
    </location>
</feature>
<feature type="compositionally biased region" description="Polar residues" evidence="2">
    <location>
        <begin position="243"/>
        <end position="259"/>
    </location>
</feature>
<feature type="compositionally biased region" description="Polar residues" evidence="2">
    <location>
        <begin position="475"/>
        <end position="490"/>
    </location>
</feature>
<dbReference type="GO" id="GO:0005783">
    <property type="term" value="C:endoplasmic reticulum"/>
    <property type="evidence" value="ECO:0007669"/>
    <property type="project" value="TreeGrafter"/>
</dbReference>
<proteinExistence type="predicted"/>
<evidence type="ECO:0000313" key="4">
    <source>
        <dbReference type="EMBL" id="VEU23955.1"/>
    </source>
</evidence>
<dbReference type="GO" id="GO:0051087">
    <property type="term" value="F:protein-folding chaperone binding"/>
    <property type="evidence" value="ECO:0007669"/>
    <property type="project" value="TreeGrafter"/>
</dbReference>
<feature type="compositionally biased region" description="Basic residues" evidence="2">
    <location>
        <begin position="389"/>
        <end position="404"/>
    </location>
</feature>
<keyword evidence="1" id="KW-0143">Chaperone</keyword>
<dbReference type="SMART" id="SM00271">
    <property type="entry name" value="DnaJ"/>
    <property type="match status" value="1"/>
</dbReference>
<protein>
    <submittedName>
        <fullName evidence="4">DEKNAAC105177</fullName>
    </submittedName>
</protein>
<dbReference type="PROSITE" id="PS00636">
    <property type="entry name" value="DNAJ_1"/>
    <property type="match status" value="1"/>
</dbReference>
<evidence type="ECO:0000259" key="3">
    <source>
        <dbReference type="PROSITE" id="PS50076"/>
    </source>
</evidence>
<dbReference type="CDD" id="cd06257">
    <property type="entry name" value="DnaJ"/>
    <property type="match status" value="1"/>
</dbReference>
<dbReference type="AlphaFoldDB" id="A0A448YSS6"/>
<dbReference type="EMBL" id="CAACVR010000067">
    <property type="protein sequence ID" value="VEU23955.1"/>
    <property type="molecule type" value="Genomic_DNA"/>
</dbReference>
<dbReference type="GO" id="GO:0036503">
    <property type="term" value="P:ERAD pathway"/>
    <property type="evidence" value="ECO:0007669"/>
    <property type="project" value="TreeGrafter"/>
</dbReference>
<name>A0A448YSS6_BRENA</name>